<comment type="caution">
    <text evidence="4">The sequence shown here is derived from an EMBL/GenBank/DDBJ whole genome shotgun (WGS) entry which is preliminary data.</text>
</comment>
<dbReference type="InterPro" id="IPR002433">
    <property type="entry name" value="Orn_de-COase"/>
</dbReference>
<dbReference type="SUPFAM" id="SSF50621">
    <property type="entry name" value="Alanine racemase C-terminal domain-like"/>
    <property type="match status" value="1"/>
</dbReference>
<dbReference type="InterPro" id="IPR009006">
    <property type="entry name" value="Ala_racemase/Decarboxylase_C"/>
</dbReference>
<comment type="cofactor">
    <cofactor evidence="1">
        <name>pyridoxal 5'-phosphate</name>
        <dbReference type="ChEBI" id="CHEBI:597326"/>
    </cofactor>
</comment>
<dbReference type="EMBL" id="BRXZ01002590">
    <property type="protein sequence ID" value="GMH65751.1"/>
    <property type="molecule type" value="Genomic_DNA"/>
</dbReference>
<reference evidence="4" key="1">
    <citation type="submission" date="2022-07" db="EMBL/GenBank/DDBJ databases">
        <title>Genome analysis of Parmales, a sister group of diatoms, reveals the evolutionary specialization of diatoms from phago-mixotrophs to photoautotrophs.</title>
        <authorList>
            <person name="Ban H."/>
            <person name="Sato S."/>
            <person name="Yoshikawa S."/>
            <person name="Kazumasa Y."/>
            <person name="Nakamura Y."/>
            <person name="Ichinomiya M."/>
            <person name="Saitoh K."/>
            <person name="Sato N."/>
            <person name="Blanc-Mathieu R."/>
            <person name="Endo H."/>
            <person name="Kuwata A."/>
            <person name="Ogata H."/>
        </authorList>
    </citation>
    <scope>NUCLEOTIDE SEQUENCE</scope>
</reference>
<feature type="domain" description="Orn/DAP/Arg decarboxylase 2 N-terminal" evidence="3">
    <location>
        <begin position="56"/>
        <end position="307"/>
    </location>
</feature>
<sequence>MVEVSNGQAFEATKTISQNEAIKAISTRKLVIPAEKLEDQPHVFAYDLDAYRANLAKLRSAFEPHWHHATAVKTNPVAKIMKIGLAEGHGAECASIGEVIHSLKMGFEGPDIVYDSPCKTIPEIKYALDNKVMLNIDNLQELERVKNIVESMSPEQLEGCVIGLRINPLVGFGAVANLSVSTRKSKFGVLCPVGPSDAEKAEREPVLEALVKYDFINAVHVHTGSGGMTLSQMADGAAGAANIALEVNARRGEGQKKIHAVDIGGGLPVTWGGDPSPTYDEYAAVLREKAPSLFDGTTFTRVVTEMGAKNNCMYGIYASVVEVTKPTEGGKIAMIHAGSDQFLRACYAPHMRKPFPPSVYTPDGDVKTGEVVDTDIAGPLCFAGDIVVAGASLPDVQVGDIVVLGEAGGNTSGMRTTHCSRRSPPIWGYERGDDGNGDGLSFVNLSKGTTFDEVLKAWD</sequence>
<dbReference type="GO" id="GO:0008836">
    <property type="term" value="F:diaminopimelate decarboxylase activity"/>
    <property type="evidence" value="ECO:0007669"/>
    <property type="project" value="TreeGrafter"/>
</dbReference>
<evidence type="ECO:0000313" key="5">
    <source>
        <dbReference type="Proteomes" id="UP001165082"/>
    </source>
</evidence>
<evidence type="ECO:0000313" key="4">
    <source>
        <dbReference type="EMBL" id="GMH65751.1"/>
    </source>
</evidence>
<dbReference type="Proteomes" id="UP001165082">
    <property type="component" value="Unassembled WGS sequence"/>
</dbReference>
<dbReference type="AlphaFoldDB" id="A0A9W7A4J8"/>
<dbReference type="InterPro" id="IPR029066">
    <property type="entry name" value="PLP-binding_barrel"/>
</dbReference>
<name>A0A9W7A4J8_9STRA</name>
<dbReference type="PANTHER" id="PTHR43727:SF3">
    <property type="entry name" value="GROUP IV DECARBOXYLASE"/>
    <property type="match status" value="1"/>
</dbReference>
<proteinExistence type="predicted"/>
<dbReference type="Pfam" id="PF02784">
    <property type="entry name" value="Orn_Arg_deC_N"/>
    <property type="match status" value="1"/>
</dbReference>
<protein>
    <recommendedName>
        <fullName evidence="3">Orn/DAP/Arg decarboxylase 2 N-terminal domain-containing protein</fullName>
    </recommendedName>
</protein>
<dbReference type="SUPFAM" id="SSF51419">
    <property type="entry name" value="PLP-binding barrel"/>
    <property type="match status" value="1"/>
</dbReference>
<evidence type="ECO:0000259" key="3">
    <source>
        <dbReference type="Pfam" id="PF02784"/>
    </source>
</evidence>
<gene>
    <name evidence="4" type="ORF">TrRE_jg8857</name>
</gene>
<dbReference type="PANTHER" id="PTHR43727">
    <property type="entry name" value="DIAMINOPIMELATE DECARBOXYLASE"/>
    <property type="match status" value="1"/>
</dbReference>
<keyword evidence="5" id="KW-1185">Reference proteome</keyword>
<dbReference type="Gene3D" id="2.40.37.10">
    <property type="entry name" value="Lyase, Ornithine Decarboxylase, Chain A, domain 1"/>
    <property type="match status" value="1"/>
</dbReference>
<organism evidence="4 5">
    <name type="scientific">Triparma retinervis</name>
    <dbReference type="NCBI Taxonomy" id="2557542"/>
    <lineage>
        <taxon>Eukaryota</taxon>
        <taxon>Sar</taxon>
        <taxon>Stramenopiles</taxon>
        <taxon>Ochrophyta</taxon>
        <taxon>Bolidophyceae</taxon>
        <taxon>Parmales</taxon>
        <taxon>Triparmaceae</taxon>
        <taxon>Triparma</taxon>
    </lineage>
</organism>
<dbReference type="GO" id="GO:0009089">
    <property type="term" value="P:lysine biosynthetic process via diaminopimelate"/>
    <property type="evidence" value="ECO:0007669"/>
    <property type="project" value="TreeGrafter"/>
</dbReference>
<dbReference type="Gene3D" id="3.20.20.10">
    <property type="entry name" value="Alanine racemase"/>
    <property type="match status" value="1"/>
</dbReference>
<dbReference type="GO" id="GO:0006596">
    <property type="term" value="P:polyamine biosynthetic process"/>
    <property type="evidence" value="ECO:0007669"/>
    <property type="project" value="InterPro"/>
</dbReference>
<keyword evidence="2" id="KW-0663">Pyridoxal phosphate</keyword>
<dbReference type="OrthoDB" id="5034579at2759"/>
<accession>A0A9W7A4J8</accession>
<evidence type="ECO:0000256" key="1">
    <source>
        <dbReference type="ARBA" id="ARBA00001933"/>
    </source>
</evidence>
<dbReference type="InterPro" id="IPR022644">
    <property type="entry name" value="De-COase2_N"/>
</dbReference>
<evidence type="ECO:0000256" key="2">
    <source>
        <dbReference type="ARBA" id="ARBA00022898"/>
    </source>
</evidence>
<dbReference type="PRINTS" id="PR01182">
    <property type="entry name" value="ORNDCRBXLASE"/>
</dbReference>